<organism evidence="2 3">
    <name type="scientific">Saguinus oedipus</name>
    <name type="common">Cotton-top tamarin</name>
    <name type="synonym">Oedipomidas oedipus</name>
    <dbReference type="NCBI Taxonomy" id="9490"/>
    <lineage>
        <taxon>Eukaryota</taxon>
        <taxon>Metazoa</taxon>
        <taxon>Chordata</taxon>
        <taxon>Craniata</taxon>
        <taxon>Vertebrata</taxon>
        <taxon>Euteleostomi</taxon>
        <taxon>Mammalia</taxon>
        <taxon>Eutheria</taxon>
        <taxon>Euarchontoglires</taxon>
        <taxon>Primates</taxon>
        <taxon>Haplorrhini</taxon>
        <taxon>Platyrrhini</taxon>
        <taxon>Cebidae</taxon>
        <taxon>Callitrichinae</taxon>
        <taxon>Saguinus</taxon>
    </lineage>
</organism>
<proteinExistence type="predicted"/>
<keyword evidence="3" id="KW-1185">Reference proteome</keyword>
<dbReference type="EMBL" id="JASSZA010000018">
    <property type="protein sequence ID" value="KAK2089897.1"/>
    <property type="molecule type" value="Genomic_DNA"/>
</dbReference>
<gene>
    <name evidence="2" type="ORF">P7K49_032563</name>
</gene>
<dbReference type="Proteomes" id="UP001266305">
    <property type="component" value="Unassembled WGS sequence"/>
</dbReference>
<evidence type="ECO:0000313" key="3">
    <source>
        <dbReference type="Proteomes" id="UP001266305"/>
    </source>
</evidence>
<feature type="compositionally biased region" description="Basic and acidic residues" evidence="1">
    <location>
        <begin position="1"/>
        <end position="16"/>
    </location>
</feature>
<protein>
    <submittedName>
        <fullName evidence="2">Uncharacterized protein</fullName>
    </submittedName>
</protein>
<sequence length="86" mass="9109">MDAEQEGRKGDPDHQSRPGANLDQRKAQRPFNLPSVPPPPPSDPWLHSAQVSSSKPTEPPAPIMSPGLLWASSVGTWTSGSSLVGT</sequence>
<name>A0ABQ9TYK8_SAGOE</name>
<feature type="compositionally biased region" description="Polar residues" evidence="1">
    <location>
        <begin position="73"/>
        <end position="86"/>
    </location>
</feature>
<reference evidence="2 3" key="1">
    <citation type="submission" date="2023-05" db="EMBL/GenBank/DDBJ databases">
        <title>B98-5 Cell Line De Novo Hybrid Assembly: An Optical Mapping Approach.</title>
        <authorList>
            <person name="Kananen K."/>
            <person name="Auerbach J.A."/>
            <person name="Kautto E."/>
            <person name="Blachly J.S."/>
        </authorList>
    </citation>
    <scope>NUCLEOTIDE SEQUENCE [LARGE SCALE GENOMIC DNA]</scope>
    <source>
        <strain evidence="2">B95-8</strain>
        <tissue evidence="2">Cell line</tissue>
    </source>
</reference>
<accession>A0ABQ9TYK8</accession>
<evidence type="ECO:0000313" key="2">
    <source>
        <dbReference type="EMBL" id="KAK2089897.1"/>
    </source>
</evidence>
<evidence type="ECO:0000256" key="1">
    <source>
        <dbReference type="SAM" id="MobiDB-lite"/>
    </source>
</evidence>
<feature type="region of interest" description="Disordered" evidence="1">
    <location>
        <begin position="1"/>
        <end position="86"/>
    </location>
</feature>
<comment type="caution">
    <text evidence="2">The sequence shown here is derived from an EMBL/GenBank/DDBJ whole genome shotgun (WGS) entry which is preliminary data.</text>
</comment>